<evidence type="ECO:0000313" key="3">
    <source>
        <dbReference type="EMBL" id="TDP40271.1"/>
    </source>
</evidence>
<feature type="region of interest" description="Disordered" evidence="1">
    <location>
        <begin position="76"/>
        <end position="95"/>
    </location>
</feature>
<dbReference type="Proteomes" id="UP000295531">
    <property type="component" value="Unassembled WGS sequence"/>
</dbReference>
<feature type="domain" description="HTH cro/C1-type" evidence="2">
    <location>
        <begin position="24"/>
        <end position="66"/>
    </location>
</feature>
<dbReference type="InterPro" id="IPR001387">
    <property type="entry name" value="Cro/C1-type_HTH"/>
</dbReference>
<keyword evidence="4" id="KW-1185">Reference proteome</keyword>
<accession>A0A4R6PR15</accession>
<dbReference type="OrthoDB" id="6388185at2"/>
<dbReference type="SUPFAM" id="SSF47413">
    <property type="entry name" value="lambda repressor-like DNA-binding domains"/>
    <property type="match status" value="1"/>
</dbReference>
<comment type="caution">
    <text evidence="3">The sequence shown here is derived from an EMBL/GenBank/DDBJ whole genome shotgun (WGS) entry which is preliminary data.</text>
</comment>
<dbReference type="Gene3D" id="1.10.260.40">
    <property type="entry name" value="lambda repressor-like DNA-binding domains"/>
    <property type="match status" value="1"/>
</dbReference>
<dbReference type="Pfam" id="PF01381">
    <property type="entry name" value="HTH_3"/>
    <property type="match status" value="1"/>
</dbReference>
<name>A0A4R6PR15_9GAMM</name>
<dbReference type="AlphaFoldDB" id="A0A4R6PR15"/>
<evidence type="ECO:0000256" key="1">
    <source>
        <dbReference type="SAM" id="MobiDB-lite"/>
    </source>
</evidence>
<reference evidence="3 4" key="1">
    <citation type="submission" date="2019-03" db="EMBL/GenBank/DDBJ databases">
        <title>Freshwater and sediment microbial communities from various areas in North America, analyzing microbe dynamics in response to fracking.</title>
        <authorList>
            <person name="Lamendella R."/>
        </authorList>
    </citation>
    <scope>NUCLEOTIDE SEQUENCE [LARGE SCALE GENOMIC DNA]</scope>
    <source>
        <strain evidence="3 4">18_TX</strain>
    </source>
</reference>
<dbReference type="CDD" id="cd00093">
    <property type="entry name" value="HTH_XRE"/>
    <property type="match status" value="1"/>
</dbReference>
<protein>
    <submittedName>
        <fullName evidence="3">Helix-turn-helix protein</fullName>
    </submittedName>
</protein>
<dbReference type="RefSeq" id="WP_133538731.1">
    <property type="nucleotide sequence ID" value="NZ_SNXI01000002.1"/>
</dbReference>
<dbReference type="InterPro" id="IPR010982">
    <property type="entry name" value="Lambda_DNA-bd_dom_sf"/>
</dbReference>
<dbReference type="PROSITE" id="PS50943">
    <property type="entry name" value="HTH_CROC1"/>
    <property type="match status" value="1"/>
</dbReference>
<evidence type="ECO:0000259" key="2">
    <source>
        <dbReference type="PROSITE" id="PS50943"/>
    </source>
</evidence>
<dbReference type="GO" id="GO:0003677">
    <property type="term" value="F:DNA binding"/>
    <property type="evidence" value="ECO:0007669"/>
    <property type="project" value="InterPro"/>
</dbReference>
<organism evidence="3 4">
    <name type="scientific">Idiomarina aquatica</name>
    <dbReference type="NCBI Taxonomy" id="1327752"/>
    <lineage>
        <taxon>Bacteria</taxon>
        <taxon>Pseudomonadati</taxon>
        <taxon>Pseudomonadota</taxon>
        <taxon>Gammaproteobacteria</taxon>
        <taxon>Alteromonadales</taxon>
        <taxon>Idiomarinaceae</taxon>
        <taxon>Idiomarina</taxon>
    </lineage>
</organism>
<gene>
    <name evidence="3" type="ORF">DEU29_102171</name>
</gene>
<dbReference type="SMART" id="SM00530">
    <property type="entry name" value="HTH_XRE"/>
    <property type="match status" value="1"/>
</dbReference>
<evidence type="ECO:0000313" key="4">
    <source>
        <dbReference type="Proteomes" id="UP000295531"/>
    </source>
</evidence>
<proteinExistence type="predicted"/>
<dbReference type="EMBL" id="SNXI01000002">
    <property type="protein sequence ID" value="TDP40271.1"/>
    <property type="molecule type" value="Genomic_DNA"/>
</dbReference>
<sequence length="95" mass="10497">MKSEEFLTTLGSIVKRTRSKTMDQADFAQRVGCGVATLSRLENGQPVNAETLFTALELLGLLDDYIAVGDEQNARLANAPLRKKRKPESDLPNDF</sequence>